<evidence type="ECO:0000313" key="1">
    <source>
        <dbReference type="EMBL" id="KZS86299.1"/>
    </source>
</evidence>
<keyword evidence="2" id="KW-1185">Reference proteome</keyword>
<reference evidence="1 2" key="1">
    <citation type="journal article" date="2016" name="Mol. Biol. Evol.">
        <title>Comparative Genomics of Early-Diverging Mushroom-Forming Fungi Provides Insights into the Origins of Lignocellulose Decay Capabilities.</title>
        <authorList>
            <person name="Nagy L.G."/>
            <person name="Riley R."/>
            <person name="Tritt A."/>
            <person name="Adam C."/>
            <person name="Daum C."/>
            <person name="Floudas D."/>
            <person name="Sun H."/>
            <person name="Yadav J.S."/>
            <person name="Pangilinan J."/>
            <person name="Larsson K.H."/>
            <person name="Matsuura K."/>
            <person name="Barry K."/>
            <person name="Labutti K."/>
            <person name="Kuo R."/>
            <person name="Ohm R.A."/>
            <person name="Bhattacharya S.S."/>
            <person name="Shirouzu T."/>
            <person name="Yoshinaga Y."/>
            <person name="Martin F.M."/>
            <person name="Grigoriev I.V."/>
            <person name="Hibbett D.S."/>
        </authorList>
    </citation>
    <scope>NUCLEOTIDE SEQUENCE [LARGE SCALE GENOMIC DNA]</scope>
    <source>
        <strain evidence="1 2">HHB9708</strain>
    </source>
</reference>
<dbReference type="AlphaFoldDB" id="A0A164M2Y7"/>
<name>A0A164M2Y7_9AGAM</name>
<evidence type="ECO:0000313" key="2">
    <source>
        <dbReference type="Proteomes" id="UP000076722"/>
    </source>
</evidence>
<organism evidence="1 2">
    <name type="scientific">Sistotremastrum niveocremeum HHB9708</name>
    <dbReference type="NCBI Taxonomy" id="1314777"/>
    <lineage>
        <taxon>Eukaryota</taxon>
        <taxon>Fungi</taxon>
        <taxon>Dikarya</taxon>
        <taxon>Basidiomycota</taxon>
        <taxon>Agaricomycotina</taxon>
        <taxon>Agaricomycetes</taxon>
        <taxon>Sistotremastrales</taxon>
        <taxon>Sistotremastraceae</taxon>
        <taxon>Sertulicium</taxon>
        <taxon>Sertulicium niveocremeum</taxon>
    </lineage>
</organism>
<protein>
    <submittedName>
        <fullName evidence="1">Uncharacterized protein</fullName>
    </submittedName>
</protein>
<sequence length="202" mass="23304">MLEYCHNERDPQGPQDYISLVDIPTRNPSSPQSPQELGEITWMEPITITEWTQLPDWPDNESEVPATYDCIKTHTRFTAGKSMWERRCDSGMLCRKPNQELVIVKMRTFTLVYGPELSDFVEWDFPRPSGPQDQSQILAARFVSDDVVEVTYPSACKRKTVDVRLRVLGYGKRRHGTHVLCFDPISGQLFVEMKGESIMLQY</sequence>
<dbReference type="Proteomes" id="UP000076722">
    <property type="component" value="Unassembled WGS sequence"/>
</dbReference>
<accession>A0A164M2Y7</accession>
<dbReference type="EMBL" id="KV419580">
    <property type="protein sequence ID" value="KZS86299.1"/>
    <property type="molecule type" value="Genomic_DNA"/>
</dbReference>
<proteinExistence type="predicted"/>
<gene>
    <name evidence="1" type="ORF">SISNIDRAFT_461700</name>
</gene>